<dbReference type="Proteomes" id="UP001299970">
    <property type="component" value="Unassembled WGS sequence"/>
</dbReference>
<evidence type="ECO:0000256" key="2">
    <source>
        <dbReference type="ARBA" id="ARBA00022603"/>
    </source>
</evidence>
<evidence type="ECO:0000259" key="5">
    <source>
        <dbReference type="Pfam" id="PF05175"/>
    </source>
</evidence>
<keyword evidence="2 6" id="KW-0489">Methyltransferase</keyword>
<comment type="caution">
    <text evidence="6">The sequence shown here is derived from an EMBL/GenBank/DDBJ whole genome shotgun (WGS) entry which is preliminary data.</text>
</comment>
<dbReference type="InterPro" id="IPR002052">
    <property type="entry name" value="DNA_methylase_N6_adenine_CS"/>
</dbReference>
<dbReference type="InterPro" id="IPR007848">
    <property type="entry name" value="Small_mtfrase_dom"/>
</dbReference>
<accession>A0ABS9TMX6</accession>
<dbReference type="InterPro" id="IPR029063">
    <property type="entry name" value="SAM-dependent_MTases_sf"/>
</dbReference>
<dbReference type="GO" id="GO:0032259">
    <property type="term" value="P:methylation"/>
    <property type="evidence" value="ECO:0007669"/>
    <property type="project" value="UniProtKB-KW"/>
</dbReference>
<keyword evidence="3" id="KW-0808">Transferase</keyword>
<dbReference type="PANTHER" id="PTHR45875">
    <property type="entry name" value="METHYLTRANSFERASE N6AMT1"/>
    <property type="match status" value="1"/>
</dbReference>
<dbReference type="GO" id="GO:0008168">
    <property type="term" value="F:methyltransferase activity"/>
    <property type="evidence" value="ECO:0007669"/>
    <property type="project" value="UniProtKB-KW"/>
</dbReference>
<dbReference type="SUPFAM" id="SSF53335">
    <property type="entry name" value="S-adenosyl-L-methionine-dependent methyltransferases"/>
    <property type="match status" value="1"/>
</dbReference>
<evidence type="ECO:0000313" key="6">
    <source>
        <dbReference type="EMBL" id="MCH6169897.1"/>
    </source>
</evidence>
<gene>
    <name evidence="6" type="ORF">MMF94_29715</name>
</gene>
<dbReference type="PANTHER" id="PTHR45875:SF1">
    <property type="entry name" value="METHYLTRANSFERASE N6AMT1"/>
    <property type="match status" value="1"/>
</dbReference>
<evidence type="ECO:0000256" key="3">
    <source>
        <dbReference type="ARBA" id="ARBA00022679"/>
    </source>
</evidence>
<dbReference type="RefSeq" id="WP_241040564.1">
    <property type="nucleotide sequence ID" value="NZ_BAAAJF010000032.1"/>
</dbReference>
<protein>
    <submittedName>
        <fullName evidence="6">Methyltransferase</fullName>
    </submittedName>
</protein>
<evidence type="ECO:0000313" key="7">
    <source>
        <dbReference type="Proteomes" id="UP001299970"/>
    </source>
</evidence>
<sequence>MTYRPAMSDARIADLRRWHERAYHALSSAGEQRLSYLGLDLVVPPGVFAPTPTSDLLGRAVLDEVRPSDRVLDMGTGSGVNAILAAGVAADVVGVDVNPAAVEAATANAARNRVRAAFRVSDVYSAVEGSFDLMVIDPPFRWFAPRDMLERALADEGYAAVGRFFSGIDARLPPDGRVLMFFGTSGDQDHVLGLATAAGLRAEVVASRDLTLRGATVTYSTFRLAR</sequence>
<dbReference type="Pfam" id="PF05175">
    <property type="entry name" value="MTS"/>
    <property type="match status" value="1"/>
</dbReference>
<reference evidence="6 7" key="1">
    <citation type="submission" date="2022-03" db="EMBL/GenBank/DDBJ databases">
        <title>Pseudonocardia alaer sp. nov., a novel actinomycete isolated from reed forest soil.</title>
        <authorList>
            <person name="Wang L."/>
        </authorList>
    </citation>
    <scope>NUCLEOTIDE SEQUENCE [LARGE SCALE GENOMIC DNA]</scope>
    <source>
        <strain evidence="6 7">Y-16303</strain>
    </source>
</reference>
<evidence type="ECO:0000256" key="4">
    <source>
        <dbReference type="ARBA" id="ARBA00022691"/>
    </source>
</evidence>
<dbReference type="PROSITE" id="PS00092">
    <property type="entry name" value="N6_MTASE"/>
    <property type="match status" value="1"/>
</dbReference>
<feature type="domain" description="Methyltransferase small" evidence="5">
    <location>
        <begin position="42"/>
        <end position="141"/>
    </location>
</feature>
<dbReference type="Gene3D" id="3.40.50.150">
    <property type="entry name" value="Vaccinia Virus protein VP39"/>
    <property type="match status" value="1"/>
</dbReference>
<evidence type="ECO:0000256" key="1">
    <source>
        <dbReference type="ARBA" id="ARBA00006149"/>
    </source>
</evidence>
<proteinExistence type="inferred from homology"/>
<organism evidence="6 7">
    <name type="scientific">Pseudonocardia alaniniphila</name>
    <dbReference type="NCBI Taxonomy" id="75291"/>
    <lineage>
        <taxon>Bacteria</taxon>
        <taxon>Bacillati</taxon>
        <taxon>Actinomycetota</taxon>
        <taxon>Actinomycetes</taxon>
        <taxon>Pseudonocardiales</taxon>
        <taxon>Pseudonocardiaceae</taxon>
        <taxon>Pseudonocardia</taxon>
    </lineage>
</organism>
<keyword evidence="7" id="KW-1185">Reference proteome</keyword>
<comment type="similarity">
    <text evidence="1">Belongs to the eukaryotic/archaeal PrmC-related family.</text>
</comment>
<dbReference type="InterPro" id="IPR052190">
    <property type="entry name" value="Euk-Arch_PrmC-MTase"/>
</dbReference>
<name>A0ABS9TMX6_9PSEU</name>
<dbReference type="EMBL" id="JAKXMK010000029">
    <property type="protein sequence ID" value="MCH6169897.1"/>
    <property type="molecule type" value="Genomic_DNA"/>
</dbReference>
<keyword evidence="4" id="KW-0949">S-adenosyl-L-methionine</keyword>